<protein>
    <recommendedName>
        <fullName evidence="3">asparagine synthase (glutamine-hydrolyzing)</fullName>
        <ecNumber evidence="3">6.3.5.4</ecNumber>
    </recommendedName>
</protein>
<proteinExistence type="inferred from homology"/>
<accession>A0ABS2M357</accession>
<evidence type="ECO:0000256" key="4">
    <source>
        <dbReference type="ARBA" id="ARBA00022741"/>
    </source>
</evidence>
<dbReference type="SUPFAM" id="SSF52402">
    <property type="entry name" value="Adenine nucleotide alpha hydrolases-like"/>
    <property type="match status" value="1"/>
</dbReference>
<comment type="caution">
    <text evidence="10">The sequence shown here is derived from an EMBL/GenBank/DDBJ whole genome shotgun (WGS) entry which is preliminary data.</text>
</comment>
<evidence type="ECO:0000256" key="2">
    <source>
        <dbReference type="ARBA" id="ARBA00005752"/>
    </source>
</evidence>
<keyword evidence="11" id="KW-1185">Reference proteome</keyword>
<feature type="domain" description="Glutamine amidotransferase type-2" evidence="9">
    <location>
        <begin position="1"/>
        <end position="192"/>
    </location>
</feature>
<dbReference type="PANTHER" id="PTHR43284:SF1">
    <property type="entry name" value="ASPARAGINE SYNTHETASE"/>
    <property type="match status" value="1"/>
</dbReference>
<dbReference type="Pfam" id="PF00733">
    <property type="entry name" value="Asn_synthase"/>
    <property type="match status" value="1"/>
</dbReference>
<evidence type="ECO:0000256" key="1">
    <source>
        <dbReference type="ARBA" id="ARBA00005187"/>
    </source>
</evidence>
<keyword evidence="10" id="KW-0436">Ligase</keyword>
<dbReference type="PROSITE" id="PS51278">
    <property type="entry name" value="GATASE_TYPE_2"/>
    <property type="match status" value="1"/>
</dbReference>
<dbReference type="CDD" id="cd01991">
    <property type="entry name" value="Asn_synthase_B_C"/>
    <property type="match status" value="1"/>
</dbReference>
<dbReference type="PANTHER" id="PTHR43284">
    <property type="entry name" value="ASPARAGINE SYNTHETASE (GLUTAMINE-HYDROLYZING)"/>
    <property type="match status" value="1"/>
</dbReference>
<evidence type="ECO:0000256" key="6">
    <source>
        <dbReference type="ARBA" id="ARBA00022888"/>
    </source>
</evidence>
<dbReference type="InterPro" id="IPR029055">
    <property type="entry name" value="Ntn_hydrolases_N"/>
</dbReference>
<reference evidence="10 11" key="1">
    <citation type="submission" date="2021-01" db="EMBL/GenBank/DDBJ databases">
        <title>Sequencing the genomes of 1000 actinobacteria strains.</title>
        <authorList>
            <person name="Klenk H.-P."/>
        </authorList>
    </citation>
    <scope>NUCLEOTIDE SEQUENCE [LARGE SCALE GENOMIC DNA]</scope>
    <source>
        <strain evidence="10 11">DSM 100204</strain>
    </source>
</reference>
<dbReference type="NCBIfam" id="TIGR01536">
    <property type="entry name" value="asn_synth_AEB"/>
    <property type="match status" value="1"/>
</dbReference>
<organism evidence="10 11">
    <name type="scientific">Micromonospora luteifusca</name>
    <dbReference type="NCBI Taxonomy" id="709860"/>
    <lineage>
        <taxon>Bacteria</taxon>
        <taxon>Bacillati</taxon>
        <taxon>Actinomycetota</taxon>
        <taxon>Actinomycetes</taxon>
        <taxon>Micromonosporales</taxon>
        <taxon>Micromonosporaceae</taxon>
        <taxon>Micromonospora</taxon>
    </lineage>
</organism>
<dbReference type="Proteomes" id="UP000764837">
    <property type="component" value="Unassembled WGS sequence"/>
</dbReference>
<dbReference type="Gene3D" id="3.40.50.620">
    <property type="entry name" value="HUPs"/>
    <property type="match status" value="1"/>
</dbReference>
<dbReference type="Pfam" id="PF13537">
    <property type="entry name" value="GATase_7"/>
    <property type="match status" value="1"/>
</dbReference>
<dbReference type="SUPFAM" id="SSF56235">
    <property type="entry name" value="N-terminal nucleophile aminohydrolases (Ntn hydrolases)"/>
    <property type="match status" value="1"/>
</dbReference>
<evidence type="ECO:0000256" key="3">
    <source>
        <dbReference type="ARBA" id="ARBA00012737"/>
    </source>
</evidence>
<dbReference type="Gene3D" id="3.60.20.10">
    <property type="entry name" value="Glutamine Phosphoribosylpyrophosphate, subunit 1, domain 1"/>
    <property type="match status" value="1"/>
</dbReference>
<dbReference type="InterPro" id="IPR051786">
    <property type="entry name" value="ASN_synthetase/amidase"/>
</dbReference>
<comment type="similarity">
    <text evidence="2">Belongs to the asparagine synthetase family.</text>
</comment>
<keyword evidence="6" id="KW-0061">Asparagine biosynthesis</keyword>
<evidence type="ECO:0000256" key="8">
    <source>
        <dbReference type="ARBA" id="ARBA00048741"/>
    </source>
</evidence>
<dbReference type="InterPro" id="IPR017932">
    <property type="entry name" value="GATase_2_dom"/>
</dbReference>
<dbReference type="InterPro" id="IPR006426">
    <property type="entry name" value="Asn_synth_AEB"/>
</dbReference>
<keyword evidence="5" id="KW-0067">ATP-binding</keyword>
<dbReference type="EMBL" id="JAFBBP010000001">
    <property type="protein sequence ID" value="MBM7494329.1"/>
    <property type="molecule type" value="Genomic_DNA"/>
</dbReference>
<keyword evidence="6" id="KW-0028">Amino-acid biosynthesis</keyword>
<dbReference type="EC" id="6.3.5.4" evidence="3"/>
<comment type="catalytic activity">
    <reaction evidence="8">
        <text>L-aspartate + L-glutamine + ATP + H2O = L-asparagine + L-glutamate + AMP + diphosphate + H(+)</text>
        <dbReference type="Rhea" id="RHEA:12228"/>
        <dbReference type="ChEBI" id="CHEBI:15377"/>
        <dbReference type="ChEBI" id="CHEBI:15378"/>
        <dbReference type="ChEBI" id="CHEBI:29985"/>
        <dbReference type="ChEBI" id="CHEBI:29991"/>
        <dbReference type="ChEBI" id="CHEBI:30616"/>
        <dbReference type="ChEBI" id="CHEBI:33019"/>
        <dbReference type="ChEBI" id="CHEBI:58048"/>
        <dbReference type="ChEBI" id="CHEBI:58359"/>
        <dbReference type="ChEBI" id="CHEBI:456215"/>
        <dbReference type="EC" id="6.3.5.4"/>
    </reaction>
</comment>
<comment type="pathway">
    <text evidence="1">Amino-acid biosynthesis; L-asparagine biosynthesis; L-asparagine from L-aspartate (L-Gln route): step 1/1.</text>
</comment>
<dbReference type="InterPro" id="IPR014729">
    <property type="entry name" value="Rossmann-like_a/b/a_fold"/>
</dbReference>
<gene>
    <name evidence="10" type="ORF">JOD64_005551</name>
</gene>
<keyword evidence="4" id="KW-0547">Nucleotide-binding</keyword>
<dbReference type="InterPro" id="IPR033738">
    <property type="entry name" value="AsnB_N"/>
</dbReference>
<evidence type="ECO:0000259" key="9">
    <source>
        <dbReference type="PROSITE" id="PS51278"/>
    </source>
</evidence>
<keyword evidence="7" id="KW-0315">Glutamine amidotransferase</keyword>
<dbReference type="InterPro" id="IPR001962">
    <property type="entry name" value="Asn_synthase"/>
</dbReference>
<name>A0ABS2M357_9ACTN</name>
<sequence>MAKAVGHRGPDAEQFFLDGPVGLGFRRLALVGPDSGDQPLFSSGKQIVLIANGEVYNHRELERRNGMRLRTSSDCEVLAHLYARDGVDFLRDVVGMFAIILWDKRTNRLVLARDRFGIKPLYYTRTNGMVLVASEIKALFQHPDCRRELDWHSTLADQSVNGAPYLTSAPINTWFRDIESVPAGGLVVIDLNTGETRQHSYWRLPTFDGDLDLSNEEFISRYRDLLGSAVSDAATADAELGMFLSGGIDSAAVAALAAAQGKNLHTFTVLSGSTLTNGDAEFGHRVARSLGLPNHQLFFDADAVPGVDQWKRLLWLLETPLCGPEQFYKYELYRYAKQVRPELRGMLLGAGSDEYNGGFSTLLCLEPDWPGFEAGIQQMARASALHRQPGLTRWWDYPEGALLTDDLLLGPARDILEDAYSAYVSWRHRHMQQYNCWHEDRTAAGNGVEARVPFLDHRIIELLAGIPAQRRAELLWDKRILRDGFRDLLEPAVTGRPKVPFYYGDGAGFTHRTMVRMLAQDGDALLEEALAAPGARDLLSPQGLRTMLRRLETEPEPWDVEFMLRLVNVGLLDQMVRELPAVPLDAPSYRVLSALAVADWDRDAPAVMRQLRHRPQPTPESVIDLAPEVLLVQTPDDPDRLFIALNGTFEFVAERDEDAAWWAFLREVDGKRPVAEILDVCGGVEFAAVEKTLSDALDAGVLKMVGT</sequence>
<evidence type="ECO:0000256" key="5">
    <source>
        <dbReference type="ARBA" id="ARBA00022840"/>
    </source>
</evidence>
<evidence type="ECO:0000313" key="10">
    <source>
        <dbReference type="EMBL" id="MBM7494329.1"/>
    </source>
</evidence>
<dbReference type="GO" id="GO:0004066">
    <property type="term" value="F:asparagine synthase (glutamine-hydrolyzing) activity"/>
    <property type="evidence" value="ECO:0007669"/>
    <property type="project" value="UniProtKB-EC"/>
</dbReference>
<evidence type="ECO:0000256" key="7">
    <source>
        <dbReference type="ARBA" id="ARBA00022962"/>
    </source>
</evidence>
<evidence type="ECO:0000313" key="11">
    <source>
        <dbReference type="Proteomes" id="UP000764837"/>
    </source>
</evidence>
<dbReference type="CDD" id="cd00712">
    <property type="entry name" value="AsnB"/>
    <property type="match status" value="1"/>
</dbReference>